<feature type="compositionally biased region" description="Low complexity" evidence="1">
    <location>
        <begin position="158"/>
        <end position="169"/>
    </location>
</feature>
<sequence length="405" mass="42656">MQMQVIRGVESRGFTSRYPKLRRLRAAAKLWASNRGRPGRRAAWQRRRAGEEAGRSQSASRARAAGVCGVPGCSLVGGGRLGSGPSRDVWVAVDALGEGSAARGHAAAVGSGALPGNSRHCAPPQRRRAEGAGPRGPGCGRGACGGPGPAEGSGSGSGPRSRSCSPPCAAEREPATLRRSDLRPAVGPLGVPAPAGSRVRRPAAACAPSGVTRRPGSRDPRPGAPRPGALGARQRNAAEAARPSRRSAGSCRCHRDDLRPRGVSGDAWPGRPSPWRPGRPAGRARGAFAGPSAGVHAGAPRSTRLRAAESVVPAPRWPPPPRHPSTRRWVQRRSDSAGASSWLAGHRTPARDSEDEPGGALSLPTSWRSPDRLLKFPRLQILQPQCWDDLRHYRQRSRRLILLVT</sequence>
<accession>A0A811Z2Q7</accession>
<feature type="compositionally biased region" description="Low complexity" evidence="1">
    <location>
        <begin position="226"/>
        <end position="251"/>
    </location>
</feature>
<feature type="compositionally biased region" description="Gly residues" evidence="1">
    <location>
        <begin position="133"/>
        <end position="157"/>
    </location>
</feature>
<evidence type="ECO:0000313" key="2">
    <source>
        <dbReference type="EMBL" id="CAD7681029.1"/>
    </source>
</evidence>
<evidence type="ECO:0000313" key="3">
    <source>
        <dbReference type="Proteomes" id="UP000645828"/>
    </source>
</evidence>
<feature type="compositionally biased region" description="Low complexity" evidence="1">
    <location>
        <begin position="184"/>
        <end position="196"/>
    </location>
</feature>
<organism evidence="2 3">
    <name type="scientific">Nyctereutes procyonoides</name>
    <name type="common">Raccoon dog</name>
    <name type="synonym">Canis procyonoides</name>
    <dbReference type="NCBI Taxonomy" id="34880"/>
    <lineage>
        <taxon>Eukaryota</taxon>
        <taxon>Metazoa</taxon>
        <taxon>Chordata</taxon>
        <taxon>Craniata</taxon>
        <taxon>Vertebrata</taxon>
        <taxon>Euteleostomi</taxon>
        <taxon>Mammalia</taxon>
        <taxon>Eutheria</taxon>
        <taxon>Laurasiatheria</taxon>
        <taxon>Carnivora</taxon>
        <taxon>Caniformia</taxon>
        <taxon>Canidae</taxon>
        <taxon>Nyctereutes</taxon>
    </lineage>
</organism>
<keyword evidence="3" id="KW-1185">Reference proteome</keyword>
<reference evidence="2" key="1">
    <citation type="submission" date="2020-12" db="EMBL/GenBank/DDBJ databases">
        <authorList>
            <consortium name="Molecular Ecology Group"/>
        </authorList>
    </citation>
    <scope>NUCLEOTIDE SEQUENCE</scope>
    <source>
        <strain evidence="2">TBG_1078</strain>
    </source>
</reference>
<feature type="compositionally biased region" description="Low complexity" evidence="1">
    <location>
        <begin position="278"/>
        <end position="294"/>
    </location>
</feature>
<feature type="region of interest" description="Disordered" evidence="1">
    <location>
        <begin position="35"/>
        <end position="61"/>
    </location>
</feature>
<dbReference type="EMBL" id="CAJHUB010000750">
    <property type="protein sequence ID" value="CAD7681029.1"/>
    <property type="molecule type" value="Genomic_DNA"/>
</dbReference>
<protein>
    <submittedName>
        <fullName evidence="2">(raccoon dog) hypothetical protein</fullName>
    </submittedName>
</protein>
<name>A0A811Z2Q7_NYCPR</name>
<feature type="compositionally biased region" description="Basic residues" evidence="1">
    <location>
        <begin position="37"/>
        <end position="47"/>
    </location>
</feature>
<proteinExistence type="predicted"/>
<dbReference type="Proteomes" id="UP000645828">
    <property type="component" value="Unassembled WGS sequence"/>
</dbReference>
<feature type="compositionally biased region" description="Basic and acidic residues" evidence="1">
    <location>
        <begin position="170"/>
        <end position="182"/>
    </location>
</feature>
<gene>
    <name evidence="2" type="ORF">NYPRO_LOCUS13821</name>
</gene>
<feature type="region of interest" description="Disordered" evidence="1">
    <location>
        <begin position="107"/>
        <end position="367"/>
    </location>
</feature>
<dbReference type="AlphaFoldDB" id="A0A811Z2Q7"/>
<comment type="caution">
    <text evidence="2">The sequence shown here is derived from an EMBL/GenBank/DDBJ whole genome shotgun (WGS) entry which is preliminary data.</text>
</comment>
<evidence type="ECO:0000256" key="1">
    <source>
        <dbReference type="SAM" id="MobiDB-lite"/>
    </source>
</evidence>